<dbReference type="Proteomes" id="UP000007463">
    <property type="component" value="Chromosome"/>
</dbReference>
<accession>F2I9R0</accession>
<feature type="domain" description="SnoaL-like" evidence="1">
    <location>
        <begin position="11"/>
        <end position="120"/>
    </location>
</feature>
<dbReference type="HOGENOM" id="CLU_1765333_0_0_10"/>
<proteinExistence type="predicted"/>
<reference evidence="2 3" key="1">
    <citation type="journal article" date="2011" name="Stand. Genomic Sci.">
        <title>Complete genome sequence of the gliding freshwater bacterium Fluviicola taffensis type strain (RW262).</title>
        <authorList>
            <person name="Woyke T."/>
            <person name="Chertkov O."/>
            <person name="Lapidus A."/>
            <person name="Nolan M."/>
            <person name="Lucas S."/>
            <person name="Del Rio T.G."/>
            <person name="Tice H."/>
            <person name="Cheng J.F."/>
            <person name="Tapia R."/>
            <person name="Han C."/>
            <person name="Goodwin L."/>
            <person name="Pitluck S."/>
            <person name="Liolios K."/>
            <person name="Pagani I."/>
            <person name="Ivanova N."/>
            <person name="Huntemann M."/>
            <person name="Mavromatis K."/>
            <person name="Mikhailova N."/>
            <person name="Pati A."/>
            <person name="Chen A."/>
            <person name="Palaniappan K."/>
            <person name="Land M."/>
            <person name="Hauser L."/>
            <person name="Brambilla E.M."/>
            <person name="Rohde M."/>
            <person name="Mwirichia R."/>
            <person name="Sikorski J."/>
            <person name="Tindall B.J."/>
            <person name="Goker M."/>
            <person name="Bristow J."/>
            <person name="Eisen J.A."/>
            <person name="Markowitz V."/>
            <person name="Hugenholtz P."/>
            <person name="Klenk H.P."/>
            <person name="Kyrpides N.C."/>
        </authorList>
    </citation>
    <scope>NUCLEOTIDE SEQUENCE [LARGE SCALE GENOMIC DNA]</scope>
    <source>
        <strain evidence="3">DSM 16823 / RW262 / RW262</strain>
    </source>
</reference>
<evidence type="ECO:0000259" key="1">
    <source>
        <dbReference type="Pfam" id="PF12680"/>
    </source>
</evidence>
<dbReference type="Gene3D" id="3.10.450.50">
    <property type="match status" value="1"/>
</dbReference>
<dbReference type="STRING" id="755732.Fluta_1058"/>
<dbReference type="Pfam" id="PF12680">
    <property type="entry name" value="SnoaL_2"/>
    <property type="match status" value="1"/>
</dbReference>
<name>F2I9R0_FLUTR</name>
<evidence type="ECO:0000313" key="2">
    <source>
        <dbReference type="EMBL" id="AEA43056.1"/>
    </source>
</evidence>
<sequence length="147" mass="16650">MTEAKKNQIITELAEALQDRDFSKFISYFEENAAFEIPFRANGGIILKGLPEIKKHFEQVATDSLTTLIRIEEVVTKCYHSDETVIVEYFTKGRVLSTGETFYIQSSIALVRFGESQITYYKDIPNTLGIAKKAGVLDQLAASWKEE</sequence>
<dbReference type="AlphaFoldDB" id="F2I9R0"/>
<dbReference type="KEGG" id="fte:Fluta_1058"/>
<evidence type="ECO:0000313" key="3">
    <source>
        <dbReference type="Proteomes" id="UP000007463"/>
    </source>
</evidence>
<keyword evidence="3" id="KW-1185">Reference proteome</keyword>
<dbReference type="InterPro" id="IPR037401">
    <property type="entry name" value="SnoaL-like"/>
</dbReference>
<dbReference type="RefSeq" id="WP_013685828.1">
    <property type="nucleotide sequence ID" value="NC_015321.1"/>
</dbReference>
<dbReference type="eggNOG" id="ENOG5034303">
    <property type="taxonomic scope" value="Bacteria"/>
</dbReference>
<protein>
    <recommendedName>
        <fullName evidence="1">SnoaL-like domain-containing protein</fullName>
    </recommendedName>
</protein>
<organism evidence="2 3">
    <name type="scientific">Fluviicola taffensis (strain DSM 16823 / NCIMB 13979 / RW262)</name>
    <dbReference type="NCBI Taxonomy" id="755732"/>
    <lineage>
        <taxon>Bacteria</taxon>
        <taxon>Pseudomonadati</taxon>
        <taxon>Bacteroidota</taxon>
        <taxon>Flavobacteriia</taxon>
        <taxon>Flavobacteriales</taxon>
        <taxon>Crocinitomicaceae</taxon>
        <taxon>Fluviicola</taxon>
    </lineage>
</organism>
<gene>
    <name evidence="2" type="ordered locus">Fluta_1058</name>
</gene>
<dbReference type="EMBL" id="CP002542">
    <property type="protein sequence ID" value="AEA43056.1"/>
    <property type="molecule type" value="Genomic_DNA"/>
</dbReference>
<dbReference type="OrthoDB" id="1450829at2"/>
<dbReference type="InterPro" id="IPR032710">
    <property type="entry name" value="NTF2-like_dom_sf"/>
</dbReference>
<reference evidence="3" key="2">
    <citation type="submission" date="2011-02" db="EMBL/GenBank/DDBJ databases">
        <title>The complete genome of Fluviicola taffensis DSM 16823.</title>
        <authorList>
            <consortium name="US DOE Joint Genome Institute (JGI-PGF)"/>
            <person name="Lucas S."/>
            <person name="Copeland A."/>
            <person name="Lapidus A."/>
            <person name="Bruce D."/>
            <person name="Goodwin L."/>
            <person name="Pitluck S."/>
            <person name="Kyrpides N."/>
            <person name="Mavromatis K."/>
            <person name="Ivanova N."/>
            <person name="Mikhailova N."/>
            <person name="Pagani I."/>
            <person name="Chertkov O."/>
            <person name="Detter J.C."/>
            <person name="Han C."/>
            <person name="Tapia R."/>
            <person name="Land M."/>
            <person name="Hauser L."/>
            <person name="Markowitz V."/>
            <person name="Cheng J.-F."/>
            <person name="Hugenholtz P."/>
            <person name="Woyke T."/>
            <person name="Wu D."/>
            <person name="Tindall B."/>
            <person name="Pomrenke H.G."/>
            <person name="Brambilla E."/>
            <person name="Klenk H.-P."/>
            <person name="Eisen J.A."/>
        </authorList>
    </citation>
    <scope>NUCLEOTIDE SEQUENCE [LARGE SCALE GENOMIC DNA]</scope>
    <source>
        <strain evidence="3">DSM 16823 / RW262 / RW262</strain>
    </source>
</reference>
<dbReference type="SUPFAM" id="SSF54427">
    <property type="entry name" value="NTF2-like"/>
    <property type="match status" value="1"/>
</dbReference>